<proteinExistence type="predicted"/>
<organism evidence="1 2">
    <name type="scientific">Vaccinium darrowii</name>
    <dbReference type="NCBI Taxonomy" id="229202"/>
    <lineage>
        <taxon>Eukaryota</taxon>
        <taxon>Viridiplantae</taxon>
        <taxon>Streptophyta</taxon>
        <taxon>Embryophyta</taxon>
        <taxon>Tracheophyta</taxon>
        <taxon>Spermatophyta</taxon>
        <taxon>Magnoliopsida</taxon>
        <taxon>eudicotyledons</taxon>
        <taxon>Gunneridae</taxon>
        <taxon>Pentapetalae</taxon>
        <taxon>asterids</taxon>
        <taxon>Ericales</taxon>
        <taxon>Ericaceae</taxon>
        <taxon>Vaccinioideae</taxon>
        <taxon>Vaccinieae</taxon>
        <taxon>Vaccinium</taxon>
    </lineage>
</organism>
<dbReference type="EMBL" id="CM037154">
    <property type="protein sequence ID" value="KAH7861666.1"/>
    <property type="molecule type" value="Genomic_DNA"/>
</dbReference>
<protein>
    <submittedName>
        <fullName evidence="1">Uncharacterized protein</fullName>
    </submittedName>
</protein>
<dbReference type="Proteomes" id="UP000828048">
    <property type="component" value="Chromosome 4"/>
</dbReference>
<name>A0ACB7Z7M2_9ERIC</name>
<gene>
    <name evidence="1" type="ORF">Vadar_029112</name>
</gene>
<sequence>MISRVGSIHMRCLRLSYSAAGPPPLSSPLSLRRHFRRLLATTCSVGNKKEKVIVISGPTGAGKSRLALELAKRLNGEIISADSVQVYQGLDVGSAKPSASERQEVPHHLIDILHPSEEYSVGQFFEDARKATRDVLNNGRVPIVTGGTGLYLRWYMYGKPDVPKASLEIASEVHSELEDLQKKGDWDAAVQLVVKAGDPRAQTLAANDWYRLHRSLEIIKSSGSPPSSFRVPYDSFRESFDSRVTDCSLDNSSSDNTIEESKSTDLDYDFNCFFLSSQRLDLYRSIDFRCEDMLSGSDGILSEAQWLLEIGLLPNSNSATRAIGYRQAMEYLLKCREQGGWSSSREFYAFLSEFQKASRNFAKRQLTWFRNEHIYHWLDASKSLENVLDFISDSYYDQSGTLIVPESLSMKKDISKRETSILKAYRAKNRHFVSRDSCSSILDWIGRTQGRTADLIHQ</sequence>
<comment type="caution">
    <text evidence="1">The sequence shown here is derived from an EMBL/GenBank/DDBJ whole genome shotgun (WGS) entry which is preliminary data.</text>
</comment>
<evidence type="ECO:0000313" key="2">
    <source>
        <dbReference type="Proteomes" id="UP000828048"/>
    </source>
</evidence>
<evidence type="ECO:0000313" key="1">
    <source>
        <dbReference type="EMBL" id="KAH7861666.1"/>
    </source>
</evidence>
<reference evidence="1 2" key="1">
    <citation type="journal article" date="2021" name="Hortic Res">
        <title>High-quality reference genome and annotation aids understanding of berry development for evergreen blueberry (Vaccinium darrowii).</title>
        <authorList>
            <person name="Yu J."/>
            <person name="Hulse-Kemp A.M."/>
            <person name="Babiker E."/>
            <person name="Staton M."/>
        </authorList>
    </citation>
    <scope>NUCLEOTIDE SEQUENCE [LARGE SCALE GENOMIC DNA]</scope>
    <source>
        <strain evidence="2">cv. NJ 8807/NJ 8810</strain>
        <tissue evidence="1">Young leaf</tissue>
    </source>
</reference>
<keyword evidence="2" id="KW-1185">Reference proteome</keyword>
<accession>A0ACB7Z7M2</accession>